<organism evidence="2 3">
    <name type="scientific">Nocardiopsis terrae</name>
    <dbReference type="NCBI Taxonomy" id="372655"/>
    <lineage>
        <taxon>Bacteria</taxon>
        <taxon>Bacillati</taxon>
        <taxon>Actinomycetota</taxon>
        <taxon>Actinomycetes</taxon>
        <taxon>Streptosporangiales</taxon>
        <taxon>Nocardiopsidaceae</taxon>
        <taxon>Nocardiopsis</taxon>
    </lineage>
</organism>
<evidence type="ECO:0000313" key="2">
    <source>
        <dbReference type="EMBL" id="MBE1460796.1"/>
    </source>
</evidence>
<comment type="caution">
    <text evidence="2">The sequence shown here is derived from an EMBL/GenBank/DDBJ whole genome shotgun (WGS) entry which is preliminary data.</text>
</comment>
<accession>A0ABR9HP43</accession>
<dbReference type="GO" id="GO:0005840">
    <property type="term" value="C:ribosome"/>
    <property type="evidence" value="ECO:0007669"/>
    <property type="project" value="UniProtKB-KW"/>
</dbReference>
<feature type="region of interest" description="Disordered" evidence="1">
    <location>
        <begin position="152"/>
        <end position="182"/>
    </location>
</feature>
<evidence type="ECO:0000313" key="3">
    <source>
        <dbReference type="Proteomes" id="UP000598217"/>
    </source>
</evidence>
<evidence type="ECO:0000256" key="1">
    <source>
        <dbReference type="SAM" id="MobiDB-lite"/>
    </source>
</evidence>
<feature type="compositionally biased region" description="Basic and acidic residues" evidence="1">
    <location>
        <begin position="168"/>
        <end position="182"/>
    </location>
</feature>
<dbReference type="Proteomes" id="UP000598217">
    <property type="component" value="Unassembled WGS sequence"/>
</dbReference>
<reference evidence="2 3" key="1">
    <citation type="submission" date="2020-10" db="EMBL/GenBank/DDBJ databases">
        <title>Sequencing the genomes of 1000 actinobacteria strains.</title>
        <authorList>
            <person name="Klenk H.-P."/>
        </authorList>
    </citation>
    <scope>NUCLEOTIDE SEQUENCE [LARGE SCALE GENOMIC DNA]</scope>
    <source>
        <strain evidence="2 3">DSM 45157</strain>
    </source>
</reference>
<dbReference type="RefSeq" id="WP_191267925.1">
    <property type="nucleotide sequence ID" value="NZ_BMXJ01000001.1"/>
</dbReference>
<keyword evidence="2" id="KW-0689">Ribosomal protein</keyword>
<proteinExistence type="predicted"/>
<gene>
    <name evidence="2" type="ORF">H4W79_005010</name>
</gene>
<sequence length="182" mass="19342">MVLFLNGPVQNDDFTFRDTPGKAVGVRLASAMNNILGHGEAPHLWNTATLSGDIRYRAQDPSQAPPRAAFEHERLKNKYGPGMPRPSSLVTDADPSVAALALTIVNEQLVNGVLRIGAATVQECAGCGHTVGLGATRCTSCASERLRARSVRHLSGSRAPIPGAPTRLGREPLSRSLGEARR</sequence>
<keyword evidence="2" id="KW-0687">Ribonucleoprotein</keyword>
<dbReference type="EMBL" id="JADBDY010000001">
    <property type="protein sequence ID" value="MBE1460796.1"/>
    <property type="molecule type" value="Genomic_DNA"/>
</dbReference>
<keyword evidence="3" id="KW-1185">Reference proteome</keyword>
<name>A0ABR9HP43_9ACTN</name>
<protein>
    <submittedName>
        <fullName evidence="2">Ribosomal protein L40E</fullName>
    </submittedName>
</protein>